<dbReference type="KEGG" id="ido:I598_0654"/>
<sequence>MTTPRDRLTHPAALLGLTALVLAGAAAATPWDLRLPTLGLDLRLDEAPTPTDSAPPPPNPFPPTRPRPARPSSPS</sequence>
<evidence type="ECO:0000313" key="2">
    <source>
        <dbReference type="EMBL" id="ANC30234.1"/>
    </source>
</evidence>
<name>A0A161IFJ6_9MICO</name>
<dbReference type="AlphaFoldDB" id="A0A161IFJ6"/>
<feature type="region of interest" description="Disordered" evidence="1">
    <location>
        <begin position="44"/>
        <end position="75"/>
    </location>
</feature>
<dbReference type="EMBL" id="CP014209">
    <property type="protein sequence ID" value="ANC30234.1"/>
    <property type="molecule type" value="Genomic_DNA"/>
</dbReference>
<accession>A0A161IFJ6</accession>
<evidence type="ECO:0000256" key="1">
    <source>
        <dbReference type="SAM" id="MobiDB-lite"/>
    </source>
</evidence>
<dbReference type="RefSeq" id="WP_232314247.1">
    <property type="nucleotide sequence ID" value="NZ_CP014209.1"/>
</dbReference>
<dbReference type="Proteomes" id="UP000076794">
    <property type="component" value="Chromosome"/>
</dbReference>
<dbReference type="STRING" id="1300344.I598_0654"/>
<feature type="compositionally biased region" description="Pro residues" evidence="1">
    <location>
        <begin position="53"/>
        <end position="75"/>
    </location>
</feature>
<gene>
    <name evidence="2" type="ORF">I598_0654</name>
</gene>
<dbReference type="PATRIC" id="fig|1300344.3.peg.657"/>
<keyword evidence="3" id="KW-1185">Reference proteome</keyword>
<protein>
    <submittedName>
        <fullName evidence="2">Uncharacterized protein</fullName>
    </submittedName>
</protein>
<organism evidence="2 3">
    <name type="scientific">Isoptericola dokdonensis DS-3</name>
    <dbReference type="NCBI Taxonomy" id="1300344"/>
    <lineage>
        <taxon>Bacteria</taxon>
        <taxon>Bacillati</taxon>
        <taxon>Actinomycetota</taxon>
        <taxon>Actinomycetes</taxon>
        <taxon>Micrococcales</taxon>
        <taxon>Promicromonosporaceae</taxon>
        <taxon>Isoptericola</taxon>
    </lineage>
</organism>
<reference evidence="2 3" key="1">
    <citation type="submission" date="2016-01" db="EMBL/GenBank/DDBJ databases">
        <title>Complete genome sequence of a soil Actinobacterium, Isoptericola dokdonensis DS-3.</title>
        <authorList>
            <person name="Kwon S.-K."/>
            <person name="Kim J.F."/>
        </authorList>
    </citation>
    <scope>NUCLEOTIDE SEQUENCE [LARGE SCALE GENOMIC DNA]</scope>
    <source>
        <strain evidence="2 3">DS-3</strain>
    </source>
</reference>
<proteinExistence type="predicted"/>
<evidence type="ECO:0000313" key="3">
    <source>
        <dbReference type="Proteomes" id="UP000076794"/>
    </source>
</evidence>